<dbReference type="PANTHER" id="PTHR30390">
    <property type="entry name" value="SEDOHEPTULOSE 7-PHOSPHATE ISOMERASE / DNAA INITIATOR-ASSOCIATING FACTOR FOR REPLICATION INITIATION"/>
    <property type="match status" value="1"/>
</dbReference>
<dbReference type="Proteomes" id="UP000003277">
    <property type="component" value="Unassembled WGS sequence"/>
</dbReference>
<dbReference type="AlphaFoldDB" id="H1CXY0"/>
<dbReference type="GO" id="GO:0097367">
    <property type="term" value="F:carbohydrate derivative binding"/>
    <property type="evidence" value="ECO:0007669"/>
    <property type="project" value="InterPro"/>
</dbReference>
<proteinExistence type="predicted"/>
<dbReference type="STRING" id="742743.HMPREF9453_00218"/>
<name>H1CXY0_9FIRM</name>
<dbReference type="HOGENOM" id="CLU_080999_2_0_9"/>
<dbReference type="EMBL" id="ADLT01000007">
    <property type="protein sequence ID" value="EHO63858.1"/>
    <property type="molecule type" value="Genomic_DNA"/>
</dbReference>
<dbReference type="SUPFAM" id="SSF53697">
    <property type="entry name" value="SIS domain"/>
    <property type="match status" value="1"/>
</dbReference>
<dbReference type="GO" id="GO:1901135">
    <property type="term" value="P:carbohydrate derivative metabolic process"/>
    <property type="evidence" value="ECO:0007669"/>
    <property type="project" value="InterPro"/>
</dbReference>
<dbReference type="InterPro" id="IPR035461">
    <property type="entry name" value="GmhA/DiaA"/>
</dbReference>
<reference evidence="2 3" key="1">
    <citation type="submission" date="2011-11" db="EMBL/GenBank/DDBJ databases">
        <title>The Genome Sequence of Dialister succinatiphilus YIT 11850.</title>
        <authorList>
            <consortium name="The Broad Institute Genome Sequencing Platform"/>
            <person name="Earl A."/>
            <person name="Ward D."/>
            <person name="Feldgarden M."/>
            <person name="Gevers D."/>
            <person name="Morotomi M."/>
            <person name="Young S.K."/>
            <person name="Zeng Q."/>
            <person name="Gargeya S."/>
            <person name="Fitzgerald M."/>
            <person name="Haas B."/>
            <person name="Abouelleil A."/>
            <person name="Alvarado L."/>
            <person name="Arachchi H.M."/>
            <person name="Berlin A."/>
            <person name="Brown A."/>
            <person name="Chapman S.B."/>
            <person name="Dunbar C."/>
            <person name="Gearin G."/>
            <person name="Goldberg J."/>
            <person name="Griggs A."/>
            <person name="Gujja S."/>
            <person name="Heiman D."/>
            <person name="Howarth C."/>
            <person name="Lui A."/>
            <person name="MacDonald P.J.P."/>
            <person name="Montmayeur A."/>
            <person name="Murphy C."/>
            <person name="Neiman D."/>
            <person name="Pearson M."/>
            <person name="Priest M."/>
            <person name="Roberts A."/>
            <person name="Saif S."/>
            <person name="Shea T."/>
            <person name="Sisk P."/>
            <person name="Stolte C."/>
            <person name="Sykes S."/>
            <person name="Wortman J."/>
            <person name="Nusbaum C."/>
            <person name="Birren B."/>
        </authorList>
    </citation>
    <scope>NUCLEOTIDE SEQUENCE [LARGE SCALE GENOMIC DNA]</scope>
    <source>
        <strain evidence="2 3">YIT 11850</strain>
    </source>
</reference>
<dbReference type="Gene3D" id="3.40.50.10490">
    <property type="entry name" value="Glucose-6-phosphate isomerase like protein, domain 1"/>
    <property type="match status" value="1"/>
</dbReference>
<feature type="domain" description="SIS" evidence="1">
    <location>
        <begin position="33"/>
        <end position="212"/>
    </location>
</feature>
<dbReference type="InterPro" id="IPR050099">
    <property type="entry name" value="SIS_GmhA/DiaA_subfam"/>
</dbReference>
<dbReference type="eggNOG" id="COG0279">
    <property type="taxonomic scope" value="Bacteria"/>
</dbReference>
<dbReference type="CDD" id="cd05006">
    <property type="entry name" value="SIS_GmhA"/>
    <property type="match status" value="1"/>
</dbReference>
<comment type="caution">
    <text evidence="2">The sequence shown here is derived from an EMBL/GenBank/DDBJ whole genome shotgun (WGS) entry which is preliminary data.</text>
</comment>
<sequence length="220" mass="24162">MKKTTEAYLIELLDRYPALKTIEDDIYAAAESLIHLYQHKGKILICGNGGSAADSLHIVGELMKSFKQYRSIPIELRNKLEKYEDGYELGNHLQMPLRAIALVCESGLNTAFANDVNPNYVFAQQVLGYGDKGDILMGISTSGNSHNVVYAAEVAKAMGLTVMALTGQGGGKLKKLADICIAVPETETFKVQELHLPVYHALCLAVENEIFKVGDISWKQ</sequence>
<evidence type="ECO:0000313" key="3">
    <source>
        <dbReference type="Proteomes" id="UP000003277"/>
    </source>
</evidence>
<dbReference type="RefSeq" id="WP_008858724.1">
    <property type="nucleotide sequence ID" value="NZ_JH591187.1"/>
</dbReference>
<dbReference type="PROSITE" id="PS51464">
    <property type="entry name" value="SIS"/>
    <property type="match status" value="1"/>
</dbReference>
<dbReference type="InterPro" id="IPR001347">
    <property type="entry name" value="SIS_dom"/>
</dbReference>
<organism evidence="2 3">
    <name type="scientific">Dialister succinatiphilus YIT 11850</name>
    <dbReference type="NCBI Taxonomy" id="742743"/>
    <lineage>
        <taxon>Bacteria</taxon>
        <taxon>Bacillati</taxon>
        <taxon>Bacillota</taxon>
        <taxon>Negativicutes</taxon>
        <taxon>Veillonellales</taxon>
        <taxon>Veillonellaceae</taxon>
        <taxon>Dialister</taxon>
    </lineage>
</organism>
<accession>H1CXY0</accession>
<dbReference type="PATRIC" id="fig|742743.3.peg.219"/>
<protein>
    <recommendedName>
        <fullName evidence="1">SIS domain-containing protein</fullName>
    </recommendedName>
</protein>
<dbReference type="InterPro" id="IPR046348">
    <property type="entry name" value="SIS_dom_sf"/>
</dbReference>
<dbReference type="Pfam" id="PF13580">
    <property type="entry name" value="SIS_2"/>
    <property type="match status" value="2"/>
</dbReference>
<gene>
    <name evidence="2" type="ORF">HMPREF9453_00218</name>
</gene>
<keyword evidence="3" id="KW-1185">Reference proteome</keyword>
<evidence type="ECO:0000259" key="1">
    <source>
        <dbReference type="PROSITE" id="PS51464"/>
    </source>
</evidence>
<evidence type="ECO:0000313" key="2">
    <source>
        <dbReference type="EMBL" id="EHO63858.1"/>
    </source>
</evidence>
<dbReference type="OrthoDB" id="9781311at2"/>